<dbReference type="Pfam" id="PF04114">
    <property type="entry name" value="Gaa1"/>
    <property type="match status" value="1"/>
</dbReference>
<dbReference type="PANTHER" id="PTHR13304:SF0">
    <property type="entry name" value="GLYCOSYLPHOSPHATIDYLINOSITOL ANCHOR ATTACHMENT 1 PROTEIN"/>
    <property type="match status" value="1"/>
</dbReference>
<gene>
    <name evidence="2" type="ORF">NEZAVI_LOCUS4014</name>
</gene>
<feature type="transmembrane region" description="Helical" evidence="1">
    <location>
        <begin position="21"/>
        <end position="38"/>
    </location>
</feature>
<keyword evidence="1" id="KW-0472">Membrane</keyword>
<evidence type="ECO:0000313" key="3">
    <source>
        <dbReference type="Proteomes" id="UP001152798"/>
    </source>
</evidence>
<dbReference type="AlphaFoldDB" id="A0A9P0E9J9"/>
<keyword evidence="1" id="KW-0812">Transmembrane</keyword>
<dbReference type="SUPFAM" id="SSF53187">
    <property type="entry name" value="Zn-dependent exopeptidases"/>
    <property type="match status" value="1"/>
</dbReference>
<keyword evidence="1" id="KW-1133">Transmembrane helix</keyword>
<proteinExistence type="predicted"/>
<dbReference type="Gene3D" id="3.40.630.10">
    <property type="entry name" value="Zn peptidases"/>
    <property type="match status" value="1"/>
</dbReference>
<feature type="transmembrane region" description="Helical" evidence="1">
    <location>
        <begin position="524"/>
        <end position="549"/>
    </location>
</feature>
<feature type="transmembrane region" description="Helical" evidence="1">
    <location>
        <begin position="371"/>
        <end position="390"/>
    </location>
</feature>
<dbReference type="EMBL" id="OV725078">
    <property type="protein sequence ID" value="CAH1393320.1"/>
    <property type="molecule type" value="Genomic_DNA"/>
</dbReference>
<dbReference type="GO" id="GO:0016255">
    <property type="term" value="P:attachment of GPI anchor to protein"/>
    <property type="evidence" value="ECO:0007669"/>
    <property type="project" value="TreeGrafter"/>
</dbReference>
<keyword evidence="3" id="KW-1185">Reference proteome</keyword>
<dbReference type="PIRSF" id="PIRSF036762">
    <property type="entry name" value="GAA1"/>
    <property type="match status" value="1"/>
</dbReference>
<feature type="transmembrane region" description="Helical" evidence="1">
    <location>
        <begin position="474"/>
        <end position="493"/>
    </location>
</feature>
<dbReference type="Proteomes" id="UP001152798">
    <property type="component" value="Chromosome 2"/>
</dbReference>
<feature type="transmembrane region" description="Helical" evidence="1">
    <location>
        <begin position="448"/>
        <end position="467"/>
    </location>
</feature>
<dbReference type="PANTHER" id="PTHR13304">
    <property type="entry name" value="GLYCOSYLPHOSPHATIDYLINOSITOL ANCHOR ATTACHMENT 1 PROTEIN"/>
    <property type="match status" value="1"/>
</dbReference>
<evidence type="ECO:0000256" key="1">
    <source>
        <dbReference type="SAM" id="Phobius"/>
    </source>
</evidence>
<reference evidence="2" key="1">
    <citation type="submission" date="2022-01" db="EMBL/GenBank/DDBJ databases">
        <authorList>
            <person name="King R."/>
        </authorList>
    </citation>
    <scope>NUCLEOTIDE SEQUENCE</scope>
</reference>
<evidence type="ECO:0000313" key="2">
    <source>
        <dbReference type="EMBL" id="CAH1393320.1"/>
    </source>
</evidence>
<dbReference type="OrthoDB" id="445301at2759"/>
<sequence length="607" mass="67812">MALLTDPSGLKGKPFKILVKRHKLVCFLLYVMSIIWFLCLASDQINSATYLSENALLPGLVVVGSDLQKDAKAILREMEDYVLDGESIPEDWLREKFTLAFVESFVHNFTLSGSFGTYSGKNIYGIIRGGGASNEAIVLSVPYRSRNNPAETTAPGLAVMLAITQYFRKQKYWAKDIIMLVTEHEQVGMQAWLEAYHGVSCGTGVLQSGELEARGGAIQAAINLELHSDFIKYVDVKVSGLNGQLPNLDLVNLVLRICSKERVRHTFANKEKIHNLPSYEQWQHSLEIMTSMLLAQAPGVPDGNHGLFHRFGIESVTMEGHASNGNGPYVTLHHVGRVIEGLFRSINNLLERFHQSYFFYIMTDTDRFASIGLYMPCNGMLIAALFIRAFSLYVDMRLEREDASQDVDPNIAGTCTMFLIAHAIGFMADAGSNIVSVLTFANSRIRTMAVYSVLSAFSFIIPLLVFPRFKGKDWSMLHILSLVYLGTLLMCVGMSNFSFAYLTGLVITPISLLLYPASKRHWKFILWILIHPLVLLLIVVSSVKLYRGFDTVSIVEALANSLLLASLDYQIYGSGMLRMVCVAYLSVWVTFAPPPKDRHNIMKKKIN</sequence>
<organism evidence="2 3">
    <name type="scientific">Nezara viridula</name>
    <name type="common">Southern green stink bug</name>
    <name type="synonym">Cimex viridulus</name>
    <dbReference type="NCBI Taxonomy" id="85310"/>
    <lineage>
        <taxon>Eukaryota</taxon>
        <taxon>Metazoa</taxon>
        <taxon>Ecdysozoa</taxon>
        <taxon>Arthropoda</taxon>
        <taxon>Hexapoda</taxon>
        <taxon>Insecta</taxon>
        <taxon>Pterygota</taxon>
        <taxon>Neoptera</taxon>
        <taxon>Paraneoptera</taxon>
        <taxon>Hemiptera</taxon>
        <taxon>Heteroptera</taxon>
        <taxon>Panheteroptera</taxon>
        <taxon>Pentatomomorpha</taxon>
        <taxon>Pentatomoidea</taxon>
        <taxon>Pentatomidae</taxon>
        <taxon>Pentatominae</taxon>
        <taxon>Nezara</taxon>
    </lineage>
</organism>
<protein>
    <submittedName>
        <fullName evidence="2">Uncharacterized protein</fullName>
    </submittedName>
</protein>
<name>A0A9P0E9J9_NEZVI</name>
<dbReference type="InterPro" id="IPR007246">
    <property type="entry name" value="Gaa1"/>
</dbReference>
<feature type="transmembrane region" description="Helical" evidence="1">
    <location>
        <begin position="569"/>
        <end position="592"/>
    </location>
</feature>
<accession>A0A9P0E9J9</accession>
<dbReference type="GO" id="GO:0042765">
    <property type="term" value="C:GPI-anchor transamidase complex"/>
    <property type="evidence" value="ECO:0007669"/>
    <property type="project" value="InterPro"/>
</dbReference>